<reference evidence="2 3" key="1">
    <citation type="journal article" date="2015" name="Genome Announc.">
        <title>Expanding the biotechnology potential of lactobacilli through comparative genomics of 213 strains and associated genera.</title>
        <authorList>
            <person name="Sun Z."/>
            <person name="Harris H.M."/>
            <person name="McCann A."/>
            <person name="Guo C."/>
            <person name="Argimon S."/>
            <person name="Zhang W."/>
            <person name="Yang X."/>
            <person name="Jeffery I.B."/>
            <person name="Cooney J.C."/>
            <person name="Kagawa T.F."/>
            <person name="Liu W."/>
            <person name="Song Y."/>
            <person name="Salvetti E."/>
            <person name="Wrobel A."/>
            <person name="Rasinkangas P."/>
            <person name="Parkhill J."/>
            <person name="Rea M.C."/>
            <person name="O'Sullivan O."/>
            <person name="Ritari J."/>
            <person name="Douillard F.P."/>
            <person name="Paul Ross R."/>
            <person name="Yang R."/>
            <person name="Briner A.E."/>
            <person name="Felis G.E."/>
            <person name="de Vos W.M."/>
            <person name="Barrangou R."/>
            <person name="Klaenhammer T.R."/>
            <person name="Caufield P.W."/>
            <person name="Cui Y."/>
            <person name="Zhang H."/>
            <person name="O'Toole P.W."/>
        </authorList>
    </citation>
    <scope>NUCLEOTIDE SEQUENCE [LARGE SCALE GENOMIC DNA]</scope>
    <source>
        <strain evidence="2 3">DSM 5707</strain>
    </source>
</reference>
<dbReference type="CDD" id="cd02440">
    <property type="entry name" value="AdoMet_MTases"/>
    <property type="match status" value="1"/>
</dbReference>
<name>A0A0R1Z6Z3_9LACO</name>
<dbReference type="PANTHER" id="PTHR47739">
    <property type="entry name" value="TRNA1(VAL) (ADENINE(37)-N6)-METHYLTRANSFERASE"/>
    <property type="match status" value="1"/>
</dbReference>
<evidence type="ECO:0000259" key="1">
    <source>
        <dbReference type="Pfam" id="PF05175"/>
    </source>
</evidence>
<dbReference type="Pfam" id="PF05175">
    <property type="entry name" value="MTS"/>
    <property type="match status" value="1"/>
</dbReference>
<dbReference type="EMBL" id="AZGK01000001">
    <property type="protein sequence ID" value="KRM47718.1"/>
    <property type="molecule type" value="Genomic_DNA"/>
</dbReference>
<accession>A0A0R1Z6Z3</accession>
<dbReference type="GO" id="GO:0003676">
    <property type="term" value="F:nucleic acid binding"/>
    <property type="evidence" value="ECO:0007669"/>
    <property type="project" value="InterPro"/>
</dbReference>
<comment type="caution">
    <text evidence="2">The sequence shown here is derived from an EMBL/GenBank/DDBJ whole genome shotgun (WGS) entry which is preliminary data.</text>
</comment>
<dbReference type="AlphaFoldDB" id="A0A0R1Z6Z3"/>
<dbReference type="GO" id="GO:0032259">
    <property type="term" value="P:methylation"/>
    <property type="evidence" value="ECO:0007669"/>
    <property type="project" value="UniProtKB-KW"/>
</dbReference>
<dbReference type="InterPro" id="IPR029063">
    <property type="entry name" value="SAM-dependent_MTases_sf"/>
</dbReference>
<keyword evidence="2" id="KW-0808">Transferase</keyword>
<organism evidence="2 3">
    <name type="scientific">Lentilactobacillus parabuchneri DSM 5707 = NBRC 107865</name>
    <dbReference type="NCBI Taxonomy" id="1423784"/>
    <lineage>
        <taxon>Bacteria</taxon>
        <taxon>Bacillati</taxon>
        <taxon>Bacillota</taxon>
        <taxon>Bacilli</taxon>
        <taxon>Lactobacillales</taxon>
        <taxon>Lactobacillaceae</taxon>
        <taxon>Lentilactobacillus</taxon>
    </lineage>
</organism>
<protein>
    <submittedName>
        <fullName evidence="2">Methyltransferase small</fullName>
    </submittedName>
</protein>
<dbReference type="InterPro" id="IPR007848">
    <property type="entry name" value="Small_mtfrase_dom"/>
</dbReference>
<sequence length="264" mass="29669">MKDLANLIVKELDDMQVELHNGERIDQLYSKGIQIIQSKDVFSFSLDAVLLADFVKVNGHKTRQIVDLCSGNGAVGLFLSEKTAAHITMVEIQERLAEMAQRSIQLNELGAQIDVVNDDLKNAAKYINKDSVDIVACNPPYFVNYEDSEKNPNQYLAIARHELTTNLDEIVNCAAGLLKMNAKLFMVYRPDRLTDLLVALRAHRLEPKRLKFVRPRQGENANMVLVEAIKDGKPNGLKVEPDVLTYDGDDYTDEVKMMLYGSGK</sequence>
<dbReference type="Proteomes" id="UP000051957">
    <property type="component" value="Unassembled WGS sequence"/>
</dbReference>
<dbReference type="PROSITE" id="PS00092">
    <property type="entry name" value="N6_MTASE"/>
    <property type="match status" value="1"/>
</dbReference>
<evidence type="ECO:0000313" key="3">
    <source>
        <dbReference type="Proteomes" id="UP000051957"/>
    </source>
</evidence>
<keyword evidence="2" id="KW-0489">Methyltransferase</keyword>
<dbReference type="InterPro" id="IPR002052">
    <property type="entry name" value="DNA_methylase_N6_adenine_CS"/>
</dbReference>
<evidence type="ECO:0000313" key="2">
    <source>
        <dbReference type="EMBL" id="KRM47718.1"/>
    </source>
</evidence>
<dbReference type="SUPFAM" id="SSF53335">
    <property type="entry name" value="S-adenosyl-L-methionine-dependent methyltransferases"/>
    <property type="match status" value="1"/>
</dbReference>
<proteinExistence type="predicted"/>
<dbReference type="InterPro" id="IPR050210">
    <property type="entry name" value="tRNA_Adenine-N(6)_MTase"/>
</dbReference>
<feature type="domain" description="Methyltransferase small" evidence="1">
    <location>
        <begin position="37"/>
        <end position="165"/>
    </location>
</feature>
<gene>
    <name evidence="2" type="ORF">FC51_GL000197</name>
</gene>
<dbReference type="GO" id="GO:0008757">
    <property type="term" value="F:S-adenosylmethionine-dependent methyltransferase activity"/>
    <property type="evidence" value="ECO:0007669"/>
    <property type="project" value="UniProtKB-ARBA"/>
</dbReference>
<dbReference type="PATRIC" id="fig|1423784.4.peg.194"/>
<dbReference type="GO" id="GO:0008170">
    <property type="term" value="F:N-methyltransferase activity"/>
    <property type="evidence" value="ECO:0007669"/>
    <property type="project" value="UniProtKB-ARBA"/>
</dbReference>
<dbReference type="Gene3D" id="3.40.50.150">
    <property type="entry name" value="Vaccinia Virus protein VP39"/>
    <property type="match status" value="1"/>
</dbReference>
<dbReference type="PANTHER" id="PTHR47739:SF1">
    <property type="entry name" value="TRNA1(VAL) (ADENINE(37)-N6)-METHYLTRANSFERASE"/>
    <property type="match status" value="1"/>
</dbReference>